<keyword evidence="2" id="KW-1185">Reference proteome</keyword>
<gene>
    <name evidence="1" type="ORF">FHS27_006011</name>
</gene>
<name>A0A7W5E4U6_9BACT</name>
<organism evidence="1 2">
    <name type="scientific">Aporhodopirellula rubra</name>
    <dbReference type="NCBI Taxonomy" id="980271"/>
    <lineage>
        <taxon>Bacteria</taxon>
        <taxon>Pseudomonadati</taxon>
        <taxon>Planctomycetota</taxon>
        <taxon>Planctomycetia</taxon>
        <taxon>Pirellulales</taxon>
        <taxon>Pirellulaceae</taxon>
        <taxon>Aporhodopirellula</taxon>
    </lineage>
</organism>
<evidence type="ECO:0000313" key="2">
    <source>
        <dbReference type="Proteomes" id="UP000536179"/>
    </source>
</evidence>
<dbReference type="InterPro" id="IPR016024">
    <property type="entry name" value="ARM-type_fold"/>
</dbReference>
<dbReference type="SUPFAM" id="SSF48371">
    <property type="entry name" value="ARM repeat"/>
    <property type="match status" value="1"/>
</dbReference>
<dbReference type="AlphaFoldDB" id="A0A7W5E4U6"/>
<evidence type="ECO:0008006" key="3">
    <source>
        <dbReference type="Google" id="ProtNLM"/>
    </source>
</evidence>
<comment type="caution">
    <text evidence="1">The sequence shown here is derived from an EMBL/GenBank/DDBJ whole genome shotgun (WGS) entry which is preliminary data.</text>
</comment>
<reference evidence="1 2" key="1">
    <citation type="submission" date="2020-08" db="EMBL/GenBank/DDBJ databases">
        <title>Genomic Encyclopedia of Type Strains, Phase III (KMG-III): the genomes of soil and plant-associated and newly described type strains.</title>
        <authorList>
            <person name="Whitman W."/>
        </authorList>
    </citation>
    <scope>NUCLEOTIDE SEQUENCE [LARGE SCALE GENOMIC DNA]</scope>
    <source>
        <strain evidence="1 2">CECT 8075</strain>
    </source>
</reference>
<sequence>MASEKRFATRLRSFLTPVSADVRSRRLRGGGKSLVLSVLAAGFACVATGCKDGPMYALKHANPYFTMRQWADDEKIGITDHQRREELQSLAESMPSLTPDRQQYWSSHLQQIFENDESPEMRRLAVLAAGKSSDASVLKLIEQGLSDDVIKVRMEACRALGNRTEDEAARLLASTIGSSQDKDVRHAAIAALAQHPGQIAADSLRLALQDRDPATQSLVIGSLRRSTGKDFGNDPETWIAALEGKQVDEKPSGGLGSFF</sequence>
<protein>
    <recommendedName>
        <fullName evidence="3">HEAT repeat protein</fullName>
    </recommendedName>
</protein>
<dbReference type="InterPro" id="IPR004155">
    <property type="entry name" value="PBS_lyase_HEAT"/>
</dbReference>
<dbReference type="Pfam" id="PF13646">
    <property type="entry name" value="HEAT_2"/>
    <property type="match status" value="1"/>
</dbReference>
<dbReference type="EMBL" id="JACHXU010000032">
    <property type="protein sequence ID" value="MBB3210165.1"/>
    <property type="molecule type" value="Genomic_DNA"/>
</dbReference>
<evidence type="ECO:0000313" key="1">
    <source>
        <dbReference type="EMBL" id="MBB3210165.1"/>
    </source>
</evidence>
<dbReference type="InterPro" id="IPR011989">
    <property type="entry name" value="ARM-like"/>
</dbReference>
<accession>A0A7W5E4U6</accession>
<dbReference type="SMART" id="SM00567">
    <property type="entry name" value="EZ_HEAT"/>
    <property type="match status" value="3"/>
</dbReference>
<proteinExistence type="predicted"/>
<dbReference type="Gene3D" id="1.25.10.10">
    <property type="entry name" value="Leucine-rich Repeat Variant"/>
    <property type="match status" value="1"/>
</dbReference>
<dbReference type="RefSeq" id="WP_184309291.1">
    <property type="nucleotide sequence ID" value="NZ_JACHXU010000032.1"/>
</dbReference>
<dbReference type="Proteomes" id="UP000536179">
    <property type="component" value="Unassembled WGS sequence"/>
</dbReference>